<dbReference type="EMBL" id="WOAD01000043">
    <property type="protein sequence ID" value="MUI39120.1"/>
    <property type="molecule type" value="Genomic_DNA"/>
</dbReference>
<evidence type="ECO:0000313" key="2">
    <source>
        <dbReference type="Proteomes" id="UP000433532"/>
    </source>
</evidence>
<gene>
    <name evidence="1" type="ORF">GNQ48_29385</name>
</gene>
<protein>
    <submittedName>
        <fullName evidence="1">Uncharacterized protein</fullName>
    </submittedName>
</protein>
<reference evidence="1 2" key="1">
    <citation type="submission" date="2019-11" db="EMBL/GenBank/DDBJ databases">
        <title>Genomes of ocular Pseudomonas aeruginosa isolates.</title>
        <authorList>
            <person name="Khan M."/>
            <person name="Rice S.A."/>
            <person name="Willcox M.D.P."/>
            <person name="Stapleton F."/>
        </authorList>
    </citation>
    <scope>NUCLEOTIDE SEQUENCE [LARGE SCALE GENOMIC DNA]</scope>
    <source>
        <strain evidence="1 2">PA221</strain>
    </source>
</reference>
<dbReference type="Proteomes" id="UP000433532">
    <property type="component" value="Unassembled WGS sequence"/>
</dbReference>
<name>A0A509JD61_PSEAI</name>
<organism evidence="1 2">
    <name type="scientific">Pseudomonas aeruginosa</name>
    <dbReference type="NCBI Taxonomy" id="287"/>
    <lineage>
        <taxon>Bacteria</taxon>
        <taxon>Pseudomonadati</taxon>
        <taxon>Pseudomonadota</taxon>
        <taxon>Gammaproteobacteria</taxon>
        <taxon>Pseudomonadales</taxon>
        <taxon>Pseudomonadaceae</taxon>
        <taxon>Pseudomonas</taxon>
    </lineage>
</organism>
<dbReference type="AlphaFoldDB" id="A0A509JD61"/>
<comment type="caution">
    <text evidence="1">The sequence shown here is derived from an EMBL/GenBank/DDBJ whole genome shotgun (WGS) entry which is preliminary data.</text>
</comment>
<proteinExistence type="predicted"/>
<accession>A0A509JD61</accession>
<sequence length="83" mass="9651">MSSNDFSFSSWPEFEKNTYDFLENLNFMSSEKELDALALRIAIYYDIEETVIFPFCFSNGLIKKAYEMKLSLEINGYPCSSES</sequence>
<evidence type="ECO:0000313" key="1">
    <source>
        <dbReference type="EMBL" id="MUI39120.1"/>
    </source>
</evidence>